<dbReference type="Gene3D" id="3.40.50.300">
    <property type="entry name" value="P-loop containing nucleotide triphosphate hydrolases"/>
    <property type="match status" value="1"/>
</dbReference>
<keyword evidence="1" id="KW-0540">Nuclease</keyword>
<keyword evidence="1" id="KW-0378">Hydrolase</keyword>
<comment type="caution">
    <text evidence="1">The sequence shown here is derived from an EMBL/GenBank/DDBJ whole genome shotgun (WGS) entry which is preliminary data.</text>
</comment>
<name>A0ABV6QV90_9ACTN</name>
<dbReference type="EMBL" id="JBHLTC010000039">
    <property type="protein sequence ID" value="MFC0628550.1"/>
    <property type="molecule type" value="Genomic_DNA"/>
</dbReference>
<dbReference type="GO" id="GO:0004519">
    <property type="term" value="F:endonuclease activity"/>
    <property type="evidence" value="ECO:0007669"/>
    <property type="project" value="UniProtKB-KW"/>
</dbReference>
<evidence type="ECO:0000313" key="1">
    <source>
        <dbReference type="EMBL" id="MFC0628550.1"/>
    </source>
</evidence>
<sequence length="454" mass="49161">MSPPPADAVGSYGPEAIEWIEKVERKTLRWWQALAITRQLEHRQDGSLCHRVVLESAPRRAGKSVRVRGVALWRMAHPEVFGEVQNVLHTGSDVAICREIQRGAWRWAEEDAGWTVSRSNGKEAMETPTGDRWLVRAQTAVYGYDVGFGVVDEAWDVKPDTVSEGLEPATLERLSPQIHLTSTAHRRATSLMRSRIQSALTAADPSTLFLLWAAPADADPGDPEVWRAASPYWSEDRRQMIAGKYATAQAGEVDPQADDPDPMAGFTAQYLNVWTLKATTIERGQGVVDGDEWEALSDTRPTRAPDAAAVESWFGEGVSLALAWKVGDRAVVSISDHPDLPQAAEALKAAGFAGTATIGASLLEDPAFSGMKAQKGQGRTGAAVHDLDRLLSEDAFRHDGGEHLTRQALAVRTLPGADGPRMVSSVRADAVKAAVWAAHSARTLAPPRSPVVVL</sequence>
<dbReference type="RefSeq" id="WP_380055023.1">
    <property type="nucleotide sequence ID" value="NZ_JBHLTC010000039.1"/>
</dbReference>
<dbReference type="InterPro" id="IPR027417">
    <property type="entry name" value="P-loop_NTPase"/>
</dbReference>
<organism evidence="1 2">
    <name type="scientific">Kribbella deserti</name>
    <dbReference type="NCBI Taxonomy" id="1926257"/>
    <lineage>
        <taxon>Bacteria</taxon>
        <taxon>Bacillati</taxon>
        <taxon>Actinomycetota</taxon>
        <taxon>Actinomycetes</taxon>
        <taxon>Propionibacteriales</taxon>
        <taxon>Kribbellaceae</taxon>
        <taxon>Kribbella</taxon>
    </lineage>
</organism>
<keyword evidence="1" id="KW-0255">Endonuclease</keyword>
<protein>
    <submittedName>
        <fullName evidence="1">HNH endonuclease</fullName>
    </submittedName>
</protein>
<keyword evidence="2" id="KW-1185">Reference proteome</keyword>
<dbReference type="Proteomes" id="UP001589890">
    <property type="component" value="Unassembled WGS sequence"/>
</dbReference>
<gene>
    <name evidence="1" type="ORF">ACFFGN_31060</name>
</gene>
<reference evidence="1 2" key="1">
    <citation type="submission" date="2024-09" db="EMBL/GenBank/DDBJ databases">
        <authorList>
            <person name="Sun Q."/>
            <person name="Mori K."/>
        </authorList>
    </citation>
    <scope>NUCLEOTIDE SEQUENCE [LARGE SCALE GENOMIC DNA]</scope>
    <source>
        <strain evidence="1 2">CGMCC 1.15906</strain>
    </source>
</reference>
<evidence type="ECO:0000313" key="2">
    <source>
        <dbReference type="Proteomes" id="UP001589890"/>
    </source>
</evidence>
<proteinExistence type="predicted"/>
<accession>A0ABV6QV90</accession>